<evidence type="ECO:0000256" key="1">
    <source>
        <dbReference type="SAM" id="SignalP"/>
    </source>
</evidence>
<protein>
    <submittedName>
        <fullName evidence="2">Uncharacterized protein</fullName>
    </submittedName>
</protein>
<proteinExistence type="predicted"/>
<feature type="signal peptide" evidence="1">
    <location>
        <begin position="1"/>
        <end position="25"/>
    </location>
</feature>
<name>A0AA92TR38_9BACT</name>
<dbReference type="EMBL" id="QRYP01000024">
    <property type="protein sequence ID" value="RGU96325.1"/>
    <property type="molecule type" value="Genomic_DNA"/>
</dbReference>
<reference evidence="2 3" key="1">
    <citation type="submission" date="2018-08" db="EMBL/GenBank/DDBJ databases">
        <title>A genome reference for cultivated species of the human gut microbiota.</title>
        <authorList>
            <person name="Zou Y."/>
            <person name="Xue W."/>
            <person name="Luo G."/>
        </authorList>
    </citation>
    <scope>NUCLEOTIDE SEQUENCE [LARGE SCALE GENOMIC DNA]</scope>
    <source>
        <strain evidence="2 3">AF15-25</strain>
    </source>
</reference>
<evidence type="ECO:0000313" key="3">
    <source>
        <dbReference type="Proteomes" id="UP000285236"/>
    </source>
</evidence>
<dbReference type="RefSeq" id="WP_118080514.1">
    <property type="nucleotide sequence ID" value="NZ_QRYP01000024.1"/>
</dbReference>
<dbReference type="AlphaFoldDB" id="A0AA92TR38"/>
<sequence>MKLLSFKHIFIIGTFLAAGSVQVHAADVVTGNSKELEQKDSIVHDTLVLADGKLTRYDRRIMRYRKHWNLLIPTSGIIQTCGNMGIISLGIGWEYGKRRQWETQLLFGYIPKFSSDDEKLTMTLKENFIPWRRNIGKGWWFEPLECSLYFNTVFGHDFWTKQPTKYESGYYPFSTRVRPNIALGERFKYDIPHNKRKRIKSITFFYELGTTDIYFMRFYRNGNAGFWDVFGLSIGAKVQYL</sequence>
<keyword evidence="1" id="KW-0732">Signal</keyword>
<accession>A0AA92TR38</accession>
<comment type="caution">
    <text evidence="2">The sequence shown here is derived from an EMBL/GenBank/DDBJ whole genome shotgun (WGS) entry which is preliminary data.</text>
</comment>
<gene>
    <name evidence="2" type="ORF">DWW35_09455</name>
</gene>
<feature type="chain" id="PRO_5041645256" evidence="1">
    <location>
        <begin position="26"/>
        <end position="241"/>
    </location>
</feature>
<dbReference type="Proteomes" id="UP000285236">
    <property type="component" value="Unassembled WGS sequence"/>
</dbReference>
<organism evidence="2 3">
    <name type="scientific">Segatella copri</name>
    <dbReference type="NCBI Taxonomy" id="165179"/>
    <lineage>
        <taxon>Bacteria</taxon>
        <taxon>Pseudomonadati</taxon>
        <taxon>Bacteroidota</taxon>
        <taxon>Bacteroidia</taxon>
        <taxon>Bacteroidales</taxon>
        <taxon>Prevotellaceae</taxon>
        <taxon>Segatella</taxon>
    </lineage>
</organism>
<evidence type="ECO:0000313" key="2">
    <source>
        <dbReference type="EMBL" id="RGU96325.1"/>
    </source>
</evidence>